<dbReference type="InterPro" id="IPR001849">
    <property type="entry name" value="PH_domain"/>
</dbReference>
<dbReference type="PROSITE" id="PS50003">
    <property type="entry name" value="PH_DOMAIN"/>
    <property type="match status" value="1"/>
</dbReference>
<accession>A0A402D574</accession>
<dbReference type="KEGG" id="ccot:CCAX7_46570"/>
<sequence length="145" mass="15963">MTANSAVNPQELNEWVNEVRVLATEAGRIEIADQYIGHLLSSSPQGNDGAWPAEPVRDLIETINSRDLENGLEIQVINSRGVTSRGTYDGGSQERDLANRYKSYADIVQDMWPSTGAMLNRLADNYMNHATMEDLSAGLSEDLGH</sequence>
<evidence type="ECO:0000313" key="2">
    <source>
        <dbReference type="Proteomes" id="UP000287394"/>
    </source>
</evidence>
<name>A0A402D574_9BACT</name>
<evidence type="ECO:0000313" key="1">
    <source>
        <dbReference type="EMBL" id="BDI32606.1"/>
    </source>
</evidence>
<dbReference type="Proteomes" id="UP000287394">
    <property type="component" value="Chromosome"/>
</dbReference>
<dbReference type="AlphaFoldDB" id="A0A402D574"/>
<reference evidence="1 2" key="1">
    <citation type="journal article" date="2019" name="Int. J. Syst. Evol. Microbiol.">
        <title>Capsulimonas corticalis gen. nov., sp. nov., an aerobic capsulated bacterium, of a novel bacterial order, Capsulimonadales ord. nov., of the class Armatimonadia of the phylum Armatimonadetes.</title>
        <authorList>
            <person name="Li J."/>
            <person name="Kudo C."/>
            <person name="Tonouchi A."/>
        </authorList>
    </citation>
    <scope>NUCLEOTIDE SEQUENCE [LARGE SCALE GENOMIC DNA]</scope>
    <source>
        <strain evidence="1 2">AX-7</strain>
    </source>
</reference>
<protein>
    <submittedName>
        <fullName evidence="1">Uncharacterized protein</fullName>
    </submittedName>
</protein>
<dbReference type="EMBL" id="AP025739">
    <property type="protein sequence ID" value="BDI32606.1"/>
    <property type="molecule type" value="Genomic_DNA"/>
</dbReference>
<gene>
    <name evidence="1" type="ORF">CCAX7_46570</name>
</gene>
<proteinExistence type="predicted"/>
<keyword evidence="2" id="KW-1185">Reference proteome</keyword>
<organism evidence="1 2">
    <name type="scientific">Capsulimonas corticalis</name>
    <dbReference type="NCBI Taxonomy" id="2219043"/>
    <lineage>
        <taxon>Bacteria</taxon>
        <taxon>Bacillati</taxon>
        <taxon>Armatimonadota</taxon>
        <taxon>Armatimonadia</taxon>
        <taxon>Capsulimonadales</taxon>
        <taxon>Capsulimonadaceae</taxon>
        <taxon>Capsulimonas</taxon>
    </lineage>
</organism>